<dbReference type="AlphaFoldDB" id="A0A1V8SWE5"/>
<organism evidence="3 4">
    <name type="scientific">Cryoendolithus antarcticus</name>
    <dbReference type="NCBI Taxonomy" id="1507870"/>
    <lineage>
        <taxon>Eukaryota</taxon>
        <taxon>Fungi</taxon>
        <taxon>Dikarya</taxon>
        <taxon>Ascomycota</taxon>
        <taxon>Pezizomycotina</taxon>
        <taxon>Dothideomycetes</taxon>
        <taxon>Dothideomycetidae</taxon>
        <taxon>Cladosporiales</taxon>
        <taxon>Cladosporiaceae</taxon>
        <taxon>Cryoendolithus</taxon>
    </lineage>
</organism>
<sequence length="434" mass="48251">MSSGSAGPLVPTFHGFVHNSMDGLILFEACLSGRLHHVPRRPHDRERQHLIKSGSIFIYEENASGIKRWTDGVAWSPSRILGNFLIYRELEKPFPPGEKKRAMKRKRTSLPGDPYPRRESDETEKSSISNKPPTPPTPAIGNDTKTDGTGSEQDKELERALIGSLVDSYGFRPDGLVKKTMSISVNGISHHMVSYYSVDDVKNNNLPRPSSDARLATLQVRPELYLKQNFRAPIEENEHYALSNQMHAHPQMLQSTMQPNGYDVRQGQYYGGMYPTSYANSTGMYGAQAGQTWPAQQAAPASNMSYGAQQSYAPPQQAYSGYYKPSTQPPAALKMETSYPGTQSQSYSTSYASSYPVQQPQQTPQHAQQHQQTPQQQHHQHQPPPQQSPSTYGSMGGSISQQVYNPAHTQPYNAQQYPVRPVSIPQGGNGNYPQ</sequence>
<keyword evidence="4" id="KW-1185">Reference proteome</keyword>
<evidence type="ECO:0000313" key="4">
    <source>
        <dbReference type="Proteomes" id="UP000192596"/>
    </source>
</evidence>
<dbReference type="PANTHER" id="PTHR28027">
    <property type="entry name" value="TRANSCRIPTIONAL REGULATOR MIT1"/>
    <property type="match status" value="1"/>
</dbReference>
<feature type="region of interest" description="Disordered" evidence="2">
    <location>
        <begin position="95"/>
        <end position="155"/>
    </location>
</feature>
<feature type="region of interest" description="Disordered" evidence="2">
    <location>
        <begin position="333"/>
        <end position="434"/>
    </location>
</feature>
<dbReference type="GO" id="GO:0003677">
    <property type="term" value="F:DNA binding"/>
    <property type="evidence" value="ECO:0007669"/>
    <property type="project" value="TreeGrafter"/>
</dbReference>
<dbReference type="Proteomes" id="UP000192596">
    <property type="component" value="Unassembled WGS sequence"/>
</dbReference>
<dbReference type="EMBL" id="NAJO01000024">
    <property type="protein sequence ID" value="OQO03495.1"/>
    <property type="molecule type" value="Genomic_DNA"/>
</dbReference>
<dbReference type="STRING" id="1507870.A0A1V8SWE5"/>
<dbReference type="OrthoDB" id="5319641at2759"/>
<comment type="similarity">
    <text evidence="1">Belongs to the MIT1/WOR1 family.</text>
</comment>
<dbReference type="InterPro" id="IPR018608">
    <property type="entry name" value="Gti1/Pac2"/>
</dbReference>
<reference evidence="4" key="1">
    <citation type="submission" date="2017-03" db="EMBL/GenBank/DDBJ databases">
        <title>Genomes of endolithic fungi from Antarctica.</title>
        <authorList>
            <person name="Coleine C."/>
            <person name="Masonjones S."/>
            <person name="Stajich J.E."/>
        </authorList>
    </citation>
    <scope>NUCLEOTIDE SEQUENCE [LARGE SCALE GENOMIC DNA]</scope>
    <source>
        <strain evidence="4">CCFEE 5527</strain>
    </source>
</reference>
<dbReference type="Pfam" id="PF09729">
    <property type="entry name" value="Gti1_Pac2"/>
    <property type="match status" value="1"/>
</dbReference>
<proteinExistence type="inferred from homology"/>
<evidence type="ECO:0008006" key="5">
    <source>
        <dbReference type="Google" id="ProtNLM"/>
    </source>
</evidence>
<accession>A0A1V8SWE5</accession>
<feature type="compositionally biased region" description="Low complexity" evidence="2">
    <location>
        <begin position="337"/>
        <end position="377"/>
    </location>
</feature>
<dbReference type="InParanoid" id="A0A1V8SWE5"/>
<evidence type="ECO:0000313" key="3">
    <source>
        <dbReference type="EMBL" id="OQO03495.1"/>
    </source>
</evidence>
<protein>
    <recommendedName>
        <fullName evidence="5">Global transcription regulator sge1</fullName>
    </recommendedName>
</protein>
<name>A0A1V8SWE5_9PEZI</name>
<gene>
    <name evidence="3" type="ORF">B0A48_10159</name>
</gene>
<evidence type="ECO:0000256" key="1">
    <source>
        <dbReference type="ARBA" id="ARBA00008359"/>
    </source>
</evidence>
<feature type="compositionally biased region" description="Polar residues" evidence="2">
    <location>
        <begin position="388"/>
        <end position="416"/>
    </location>
</feature>
<evidence type="ECO:0000256" key="2">
    <source>
        <dbReference type="SAM" id="MobiDB-lite"/>
    </source>
</evidence>
<feature type="compositionally biased region" description="Basic and acidic residues" evidence="2">
    <location>
        <begin position="115"/>
        <end position="125"/>
    </location>
</feature>
<dbReference type="PANTHER" id="PTHR28027:SF2">
    <property type="entry name" value="TRANSCRIPTIONAL REGULATOR MIT1"/>
    <property type="match status" value="1"/>
</dbReference>
<comment type="caution">
    <text evidence="3">The sequence shown here is derived from an EMBL/GenBank/DDBJ whole genome shotgun (WGS) entry which is preliminary data.</text>
</comment>